<proteinExistence type="predicted"/>
<accession>A0ACA9SLR2</accession>
<name>A0ACA9SLR2_9GLOM</name>
<gene>
    <name evidence="1" type="ORF">RPERSI_LOCUS32774</name>
</gene>
<feature type="non-terminal residue" evidence="1">
    <location>
        <position position="94"/>
    </location>
</feature>
<sequence>RRRIQGPEVSVAPIIIKSADKRTCLKDEHSRRHDGRNLEDICLISQANGSAFIEIRRTKIACGVYGPRQTKIPSFSGKGNLNVEIKFAPFSCQK</sequence>
<comment type="caution">
    <text evidence="1">The sequence shown here is derived from an EMBL/GenBank/DDBJ whole genome shotgun (WGS) entry which is preliminary data.</text>
</comment>
<dbReference type="EMBL" id="CAJVQC010138504">
    <property type="protein sequence ID" value="CAG8843467.1"/>
    <property type="molecule type" value="Genomic_DNA"/>
</dbReference>
<reference evidence="1" key="1">
    <citation type="submission" date="2021-06" db="EMBL/GenBank/DDBJ databases">
        <authorList>
            <person name="Kallberg Y."/>
            <person name="Tangrot J."/>
            <person name="Rosling A."/>
        </authorList>
    </citation>
    <scope>NUCLEOTIDE SEQUENCE</scope>
    <source>
        <strain evidence="1">MA461A</strain>
    </source>
</reference>
<organism evidence="1 2">
    <name type="scientific">Racocetra persica</name>
    <dbReference type="NCBI Taxonomy" id="160502"/>
    <lineage>
        <taxon>Eukaryota</taxon>
        <taxon>Fungi</taxon>
        <taxon>Fungi incertae sedis</taxon>
        <taxon>Mucoromycota</taxon>
        <taxon>Glomeromycotina</taxon>
        <taxon>Glomeromycetes</taxon>
        <taxon>Diversisporales</taxon>
        <taxon>Gigasporaceae</taxon>
        <taxon>Racocetra</taxon>
    </lineage>
</organism>
<evidence type="ECO:0000313" key="2">
    <source>
        <dbReference type="Proteomes" id="UP000789920"/>
    </source>
</evidence>
<feature type="non-terminal residue" evidence="1">
    <location>
        <position position="1"/>
    </location>
</feature>
<dbReference type="Proteomes" id="UP000789920">
    <property type="component" value="Unassembled WGS sequence"/>
</dbReference>
<keyword evidence="2" id="KW-1185">Reference proteome</keyword>
<protein>
    <submittedName>
        <fullName evidence="1">12185_t:CDS:1</fullName>
    </submittedName>
</protein>
<evidence type="ECO:0000313" key="1">
    <source>
        <dbReference type="EMBL" id="CAG8843467.1"/>
    </source>
</evidence>